<comment type="similarity">
    <text evidence="4">Belongs to the MCM family.</text>
</comment>
<proteinExistence type="inferred from homology"/>
<evidence type="ECO:0000256" key="1">
    <source>
        <dbReference type="ARBA" id="ARBA00022741"/>
    </source>
</evidence>
<keyword evidence="2 4" id="KW-0067">ATP-binding</keyword>
<dbReference type="AlphaFoldDB" id="A0A7G2CT82"/>
<dbReference type="InterPro" id="IPR041562">
    <property type="entry name" value="MCM_lid"/>
</dbReference>
<sequence length="629" mass="68315">MAICERNRAGSKPKVYTRIYCSVLGHADSVTSFENIRASQLGQFITIKGTVVRMSPCRLVCTSLTYVCDLCKAVKVIETEDGVLSYPGPCSGRCRGYKWSPQVNQSICEEVQLVKLQESIDKFDDSGDAAHGGGMNRVVEVELRAPLLETATVGDCSCFSGLLVTRRSPNAKNSSSQQICLLARSVQSLRSRGALRDGAVGPDSLESTWSMAERGRYFEMARQPQWFERLVHSLAPALFGMETLKEAVLLSILGGTPRFRGLSRSNIHMLMVGDPGLGKSQLLKAACNVAPRSAFVCAHNSSSCGLTVTLSRDPVSNEVTFEAGAVVHGDGGITCIDEIDKTGGEFKALLEVMEQESVSIAKAGLVFSMPVHTSVLAAGNPVGGHFDLSKPLSANINLSPALLSRFDILVCLRDVKSGNTNHLTKHVLKLHQQKGANQENQAGVLSSSLVQSFISFARETCFPVLSSDACNVLKDCYLQKRARLAQGQSVYDEQPAGSEGEIPFTPRYLYALIRVAEARAKVELRSEVTVADAQYAVGLLEECRGTFLTQDLQDQPTSGGPKRKKNQKDQVIDILKGEIIATGNNSFSHPKIISVCEEVGCKNPNATLHQLNEFGFLLQRGDKYILRDC</sequence>
<dbReference type="Pfam" id="PF17207">
    <property type="entry name" value="MCM_OB"/>
    <property type="match status" value="1"/>
</dbReference>
<keyword evidence="7" id="KW-1185">Reference proteome</keyword>
<dbReference type="InterPro" id="IPR012340">
    <property type="entry name" value="NA-bd_OB-fold"/>
</dbReference>
<dbReference type="InterPro" id="IPR033762">
    <property type="entry name" value="MCM_OB"/>
</dbReference>
<dbReference type="Proteomes" id="UP000515908">
    <property type="component" value="Chromosome 26"/>
</dbReference>
<dbReference type="Pfam" id="PF17855">
    <property type="entry name" value="MCM_lid"/>
    <property type="match status" value="1"/>
</dbReference>
<dbReference type="OrthoDB" id="422555at2759"/>
<dbReference type="GO" id="GO:0042555">
    <property type="term" value="C:MCM complex"/>
    <property type="evidence" value="ECO:0007669"/>
    <property type="project" value="TreeGrafter"/>
</dbReference>
<keyword evidence="1 4" id="KW-0547">Nucleotide-binding</keyword>
<dbReference type="PROSITE" id="PS50051">
    <property type="entry name" value="MCM_2"/>
    <property type="match status" value="1"/>
</dbReference>
<dbReference type="GO" id="GO:0005634">
    <property type="term" value="C:nucleus"/>
    <property type="evidence" value="ECO:0007669"/>
    <property type="project" value="TreeGrafter"/>
</dbReference>
<dbReference type="VEuPathDB" id="TriTrypDB:ADEAN_001003300"/>
<gene>
    <name evidence="6" type="ORF">ADEAN_001003300</name>
</gene>
<keyword evidence="3 4" id="KW-0238">DNA-binding</keyword>
<dbReference type="InterPro" id="IPR001208">
    <property type="entry name" value="MCM_dom"/>
</dbReference>
<dbReference type="Gene3D" id="2.20.28.10">
    <property type="match status" value="1"/>
</dbReference>
<evidence type="ECO:0000256" key="4">
    <source>
        <dbReference type="RuleBase" id="RU004070"/>
    </source>
</evidence>
<dbReference type="SMART" id="SM00350">
    <property type="entry name" value="MCM"/>
    <property type="match status" value="1"/>
</dbReference>
<dbReference type="PRINTS" id="PR01657">
    <property type="entry name" value="MCMFAMILY"/>
</dbReference>
<dbReference type="GO" id="GO:0003697">
    <property type="term" value="F:single-stranded DNA binding"/>
    <property type="evidence" value="ECO:0007669"/>
    <property type="project" value="TreeGrafter"/>
</dbReference>
<protein>
    <submittedName>
        <fullName evidence="6">MCM OB domain/MCM P-loop domain/AAA domain (Dynein-related subfamily)/MCM AAA-lid domain containing protein, putative</fullName>
    </submittedName>
</protein>
<dbReference type="EMBL" id="LR877170">
    <property type="protein sequence ID" value="CAD2222489.1"/>
    <property type="molecule type" value="Genomic_DNA"/>
</dbReference>
<dbReference type="InterPro" id="IPR027417">
    <property type="entry name" value="P-loop_NTPase"/>
</dbReference>
<evidence type="ECO:0000256" key="2">
    <source>
        <dbReference type="ARBA" id="ARBA00022840"/>
    </source>
</evidence>
<accession>A0A7G2CT82</accession>
<dbReference type="Gene3D" id="3.40.50.300">
    <property type="entry name" value="P-loop containing nucleotide triphosphate hydrolases"/>
    <property type="match status" value="1"/>
</dbReference>
<dbReference type="SUPFAM" id="SSF50249">
    <property type="entry name" value="Nucleic acid-binding proteins"/>
    <property type="match status" value="1"/>
</dbReference>
<organism evidence="6 7">
    <name type="scientific">Angomonas deanei</name>
    <dbReference type="NCBI Taxonomy" id="59799"/>
    <lineage>
        <taxon>Eukaryota</taxon>
        <taxon>Discoba</taxon>
        <taxon>Euglenozoa</taxon>
        <taxon>Kinetoplastea</taxon>
        <taxon>Metakinetoplastina</taxon>
        <taxon>Trypanosomatida</taxon>
        <taxon>Trypanosomatidae</taxon>
        <taxon>Strigomonadinae</taxon>
        <taxon>Angomonas</taxon>
    </lineage>
</organism>
<feature type="domain" description="MCM C-terminal AAA(+) ATPase" evidence="5">
    <location>
        <begin position="226"/>
        <end position="414"/>
    </location>
</feature>
<dbReference type="InterPro" id="IPR031327">
    <property type="entry name" value="MCM"/>
</dbReference>
<dbReference type="PANTHER" id="PTHR11630">
    <property type="entry name" value="DNA REPLICATION LICENSING FACTOR MCM FAMILY MEMBER"/>
    <property type="match status" value="1"/>
</dbReference>
<dbReference type="PANTHER" id="PTHR11630:SF47">
    <property type="entry name" value="DNA HELICASE MCM8"/>
    <property type="match status" value="1"/>
</dbReference>
<evidence type="ECO:0000313" key="7">
    <source>
        <dbReference type="Proteomes" id="UP000515908"/>
    </source>
</evidence>
<name>A0A7G2CT82_9TRYP</name>
<evidence type="ECO:0000256" key="3">
    <source>
        <dbReference type="ARBA" id="ARBA00023125"/>
    </source>
</evidence>
<evidence type="ECO:0000313" key="6">
    <source>
        <dbReference type="EMBL" id="CAD2222489.1"/>
    </source>
</evidence>
<dbReference type="GO" id="GO:0017116">
    <property type="term" value="F:single-stranded DNA helicase activity"/>
    <property type="evidence" value="ECO:0007669"/>
    <property type="project" value="TreeGrafter"/>
</dbReference>
<dbReference type="Gene3D" id="2.40.50.140">
    <property type="entry name" value="Nucleic acid-binding proteins"/>
    <property type="match status" value="1"/>
</dbReference>
<dbReference type="Pfam" id="PF00493">
    <property type="entry name" value="MCM"/>
    <property type="match status" value="1"/>
</dbReference>
<dbReference type="SUPFAM" id="SSF52540">
    <property type="entry name" value="P-loop containing nucleoside triphosphate hydrolases"/>
    <property type="match status" value="1"/>
</dbReference>
<dbReference type="GO" id="GO:0005524">
    <property type="term" value="F:ATP binding"/>
    <property type="evidence" value="ECO:0007669"/>
    <property type="project" value="UniProtKB-KW"/>
</dbReference>
<reference evidence="6 7" key="1">
    <citation type="submission" date="2020-08" db="EMBL/GenBank/DDBJ databases">
        <authorList>
            <person name="Newling K."/>
            <person name="Davey J."/>
            <person name="Forrester S."/>
        </authorList>
    </citation>
    <scope>NUCLEOTIDE SEQUENCE [LARGE SCALE GENOMIC DNA]</scope>
    <source>
        <strain evidence="7">Crithidia deanei Carvalho (ATCC PRA-265)</strain>
    </source>
</reference>
<evidence type="ECO:0000259" key="5">
    <source>
        <dbReference type="PROSITE" id="PS50051"/>
    </source>
</evidence>